<sequence length="143" mass="15637">MPYEQYYGSVIKFRVALSFVHASPSHMKRSLPSGVVTCGSNSYTASAITNAIDAGVDDMGEGDYPDNYPHQYKDYEKITPYCGDGPWYEFPIMPDGSIYYSTSSNYVSPGADRVIFTESGTYCAVITHTGASSRNGFVACDND</sequence>
<name>A0A286UES2_9AGAM</name>
<dbReference type="PANTHER" id="PTHR42104">
    <property type="entry name" value="EXTRACELLULAR GUANYL-SPECIFIC RIBONUCLEASE RNTA (AFU_ORTHOLOGUE AFUA_4G03230)"/>
    <property type="match status" value="1"/>
</dbReference>
<dbReference type="InterPro" id="IPR016191">
    <property type="entry name" value="Ribonuclease/ribotoxin"/>
</dbReference>
<keyword evidence="7" id="KW-1185">Reference proteome</keyword>
<dbReference type="GO" id="GO:0004521">
    <property type="term" value="F:RNA endonuclease activity"/>
    <property type="evidence" value="ECO:0007669"/>
    <property type="project" value="InterPro"/>
</dbReference>
<dbReference type="GO" id="GO:0016787">
    <property type="term" value="F:hydrolase activity"/>
    <property type="evidence" value="ECO:0007669"/>
    <property type="project" value="UniProtKB-KW"/>
</dbReference>
<dbReference type="GO" id="GO:0016829">
    <property type="term" value="F:lyase activity"/>
    <property type="evidence" value="ECO:0007669"/>
    <property type="project" value="UniProtKB-KW"/>
</dbReference>
<dbReference type="InterPro" id="IPR000026">
    <property type="entry name" value="N1-like"/>
</dbReference>
<reference evidence="6 7" key="1">
    <citation type="journal article" date="2017" name="Mol. Ecol.">
        <title>Comparative and population genomic landscape of Phellinus noxius: A hypervariable fungus causing root rot in trees.</title>
        <authorList>
            <person name="Chung C.L."/>
            <person name="Lee T.J."/>
            <person name="Akiba M."/>
            <person name="Lee H.H."/>
            <person name="Kuo T.H."/>
            <person name="Liu D."/>
            <person name="Ke H.M."/>
            <person name="Yokoi T."/>
            <person name="Roa M.B."/>
            <person name="Lu M.J."/>
            <person name="Chang Y.Y."/>
            <person name="Ann P.J."/>
            <person name="Tsai J.N."/>
            <person name="Chen C.Y."/>
            <person name="Tzean S.S."/>
            <person name="Ota Y."/>
            <person name="Hattori T."/>
            <person name="Sahashi N."/>
            <person name="Liou R.F."/>
            <person name="Kikuchi T."/>
            <person name="Tsai I.J."/>
        </authorList>
    </citation>
    <scope>NUCLEOTIDE SEQUENCE [LARGE SCALE GENOMIC DNA]</scope>
    <source>
        <strain evidence="6 7">FFPRI411160</strain>
    </source>
</reference>
<keyword evidence="5" id="KW-0456">Lyase</keyword>
<keyword evidence="4" id="KW-1015">Disulfide bond</keyword>
<organism evidence="6 7">
    <name type="scientific">Pyrrhoderma noxium</name>
    <dbReference type="NCBI Taxonomy" id="2282107"/>
    <lineage>
        <taxon>Eukaryota</taxon>
        <taxon>Fungi</taxon>
        <taxon>Dikarya</taxon>
        <taxon>Basidiomycota</taxon>
        <taxon>Agaricomycotina</taxon>
        <taxon>Agaricomycetes</taxon>
        <taxon>Hymenochaetales</taxon>
        <taxon>Hymenochaetaceae</taxon>
        <taxon>Pyrrhoderma</taxon>
    </lineage>
</organism>
<evidence type="ECO:0000256" key="1">
    <source>
        <dbReference type="ARBA" id="ARBA00022722"/>
    </source>
</evidence>
<evidence type="ECO:0000256" key="2">
    <source>
        <dbReference type="ARBA" id="ARBA00022759"/>
    </source>
</evidence>
<dbReference type="STRING" id="2282107.A0A286UES2"/>
<keyword evidence="3" id="KW-0378">Hydrolase</keyword>
<evidence type="ECO:0000313" key="7">
    <source>
        <dbReference type="Proteomes" id="UP000217199"/>
    </source>
</evidence>
<evidence type="ECO:0000256" key="5">
    <source>
        <dbReference type="ARBA" id="ARBA00023239"/>
    </source>
</evidence>
<evidence type="ECO:0000256" key="4">
    <source>
        <dbReference type="ARBA" id="ARBA00023157"/>
    </source>
</evidence>
<dbReference type="InParanoid" id="A0A286UES2"/>
<dbReference type="OrthoDB" id="5425539at2759"/>
<dbReference type="Gene3D" id="3.10.450.30">
    <property type="entry name" value="Microbial ribonucleases"/>
    <property type="match status" value="1"/>
</dbReference>
<dbReference type="EMBL" id="NBII01000006">
    <property type="protein sequence ID" value="PAV18077.1"/>
    <property type="molecule type" value="Genomic_DNA"/>
</dbReference>
<accession>A0A286UES2</accession>
<dbReference type="PANTHER" id="PTHR42104:SF1">
    <property type="entry name" value="EXTRACELLULAR GUANYL-SPECIFIC RIBONUCLEASE RNTA (AFU_ORTHOLOGUE AFUA_4G03230)"/>
    <property type="match status" value="1"/>
</dbReference>
<evidence type="ECO:0000313" key="6">
    <source>
        <dbReference type="EMBL" id="PAV18077.1"/>
    </source>
</evidence>
<keyword evidence="1" id="KW-0540">Nuclease</keyword>
<gene>
    <name evidence="6" type="ORF">PNOK_0656300</name>
</gene>
<dbReference type="Proteomes" id="UP000217199">
    <property type="component" value="Unassembled WGS sequence"/>
</dbReference>
<protein>
    <submittedName>
        <fullName evidence="6">Ribonuclease ribotoxin</fullName>
    </submittedName>
</protein>
<dbReference type="Pfam" id="PF00545">
    <property type="entry name" value="Ribonuclease"/>
    <property type="match status" value="1"/>
</dbReference>
<dbReference type="GO" id="GO:0003723">
    <property type="term" value="F:RNA binding"/>
    <property type="evidence" value="ECO:0007669"/>
    <property type="project" value="InterPro"/>
</dbReference>
<dbReference type="AlphaFoldDB" id="A0A286UES2"/>
<proteinExistence type="predicted"/>
<dbReference type="SUPFAM" id="SSF53933">
    <property type="entry name" value="Microbial ribonucleases"/>
    <property type="match status" value="1"/>
</dbReference>
<evidence type="ECO:0000256" key="3">
    <source>
        <dbReference type="ARBA" id="ARBA00022801"/>
    </source>
</evidence>
<keyword evidence="2" id="KW-0255">Endonuclease</keyword>
<comment type="caution">
    <text evidence="6">The sequence shown here is derived from an EMBL/GenBank/DDBJ whole genome shotgun (WGS) entry which is preliminary data.</text>
</comment>